<evidence type="ECO:0000256" key="9">
    <source>
        <dbReference type="SAM" id="SignalP"/>
    </source>
</evidence>
<comment type="pathway">
    <text evidence="1 7">Cell wall biogenesis; peptidoglycan biosynthesis.</text>
</comment>
<dbReference type="PANTHER" id="PTHR30582">
    <property type="entry name" value="L,D-TRANSPEPTIDASE"/>
    <property type="match status" value="1"/>
</dbReference>
<dbReference type="Gene3D" id="2.40.440.10">
    <property type="entry name" value="L,D-transpeptidase catalytic domain-like"/>
    <property type="match status" value="1"/>
</dbReference>
<dbReference type="CDD" id="cd16913">
    <property type="entry name" value="YkuD_like"/>
    <property type="match status" value="1"/>
</dbReference>
<feature type="region of interest" description="Disordered" evidence="8">
    <location>
        <begin position="177"/>
        <end position="220"/>
    </location>
</feature>
<keyword evidence="3" id="KW-0808">Transferase</keyword>
<organism evidence="11 12">
    <name type="scientific">Sphingomonas ginkgonis</name>
    <dbReference type="NCBI Taxonomy" id="2315330"/>
    <lineage>
        <taxon>Bacteria</taxon>
        <taxon>Pseudomonadati</taxon>
        <taxon>Pseudomonadota</taxon>
        <taxon>Alphaproteobacteria</taxon>
        <taxon>Sphingomonadales</taxon>
        <taxon>Sphingomonadaceae</taxon>
        <taxon>Sphingomonas</taxon>
    </lineage>
</organism>
<dbReference type="Proteomes" id="UP000274661">
    <property type="component" value="Unassembled WGS sequence"/>
</dbReference>
<evidence type="ECO:0000313" key="12">
    <source>
        <dbReference type="Proteomes" id="UP000274661"/>
    </source>
</evidence>
<dbReference type="InterPro" id="IPR005490">
    <property type="entry name" value="LD_TPept_cat_dom"/>
</dbReference>
<keyword evidence="12" id="KW-1185">Reference proteome</keyword>
<evidence type="ECO:0000256" key="2">
    <source>
        <dbReference type="ARBA" id="ARBA00005992"/>
    </source>
</evidence>
<dbReference type="PANTHER" id="PTHR30582:SF2">
    <property type="entry name" value="L,D-TRANSPEPTIDASE YCIB-RELATED"/>
    <property type="match status" value="1"/>
</dbReference>
<feature type="active site" description="Proton donor/acceptor" evidence="7">
    <location>
        <position position="129"/>
    </location>
</feature>
<gene>
    <name evidence="11" type="ORF">HMF7854_11975</name>
</gene>
<dbReference type="OrthoDB" id="463216at2"/>
<proteinExistence type="inferred from homology"/>
<evidence type="ECO:0000256" key="5">
    <source>
        <dbReference type="ARBA" id="ARBA00022984"/>
    </source>
</evidence>
<comment type="similarity">
    <text evidence="2">Belongs to the YkuD family.</text>
</comment>
<keyword evidence="9" id="KW-0732">Signal</keyword>
<dbReference type="PROSITE" id="PS52029">
    <property type="entry name" value="LD_TPASE"/>
    <property type="match status" value="1"/>
</dbReference>
<feature type="compositionally biased region" description="Low complexity" evidence="8">
    <location>
        <begin position="177"/>
        <end position="189"/>
    </location>
</feature>
<dbReference type="RefSeq" id="WP_126719305.1">
    <property type="nucleotide sequence ID" value="NZ_RWJF01000001.1"/>
</dbReference>
<name>A0A429VC61_9SPHN</name>
<evidence type="ECO:0000256" key="4">
    <source>
        <dbReference type="ARBA" id="ARBA00022960"/>
    </source>
</evidence>
<dbReference type="InterPro" id="IPR050979">
    <property type="entry name" value="LD-transpeptidase"/>
</dbReference>
<dbReference type="GO" id="GO:0016740">
    <property type="term" value="F:transferase activity"/>
    <property type="evidence" value="ECO:0007669"/>
    <property type="project" value="UniProtKB-KW"/>
</dbReference>
<dbReference type="SUPFAM" id="SSF141523">
    <property type="entry name" value="L,D-transpeptidase catalytic domain-like"/>
    <property type="match status" value="1"/>
</dbReference>
<evidence type="ECO:0000256" key="3">
    <source>
        <dbReference type="ARBA" id="ARBA00022679"/>
    </source>
</evidence>
<dbReference type="GO" id="GO:0018104">
    <property type="term" value="P:peptidoglycan-protein cross-linking"/>
    <property type="evidence" value="ECO:0007669"/>
    <property type="project" value="TreeGrafter"/>
</dbReference>
<feature type="domain" description="L,D-TPase catalytic" evidence="10">
    <location>
        <begin position="57"/>
        <end position="166"/>
    </location>
</feature>
<dbReference type="GO" id="GO:0071555">
    <property type="term" value="P:cell wall organization"/>
    <property type="evidence" value="ECO:0007669"/>
    <property type="project" value="UniProtKB-UniRule"/>
</dbReference>
<dbReference type="Pfam" id="PF03734">
    <property type="entry name" value="YkuD"/>
    <property type="match status" value="1"/>
</dbReference>
<dbReference type="GO" id="GO:0008360">
    <property type="term" value="P:regulation of cell shape"/>
    <property type="evidence" value="ECO:0007669"/>
    <property type="project" value="UniProtKB-UniRule"/>
</dbReference>
<feature type="signal peptide" evidence="9">
    <location>
        <begin position="1"/>
        <end position="24"/>
    </location>
</feature>
<reference evidence="11 12" key="1">
    <citation type="submission" date="2018-12" db="EMBL/GenBank/DDBJ databases">
        <title>Sphingomonas sp. HMF7854 Genome sequencing and assembly.</title>
        <authorList>
            <person name="Cha I."/>
            <person name="Kang H."/>
            <person name="Kim H."/>
            <person name="Kang J."/>
            <person name="Joh K."/>
        </authorList>
    </citation>
    <scope>NUCLEOTIDE SEQUENCE [LARGE SCALE GENOMIC DNA]</scope>
    <source>
        <strain evidence="11 12">HMF7854</strain>
    </source>
</reference>
<evidence type="ECO:0000313" key="11">
    <source>
        <dbReference type="EMBL" id="RST31477.1"/>
    </source>
</evidence>
<keyword evidence="5 7" id="KW-0573">Peptidoglycan synthesis</keyword>
<feature type="active site" description="Nucleophile" evidence="7">
    <location>
        <position position="142"/>
    </location>
</feature>
<evidence type="ECO:0000256" key="7">
    <source>
        <dbReference type="PROSITE-ProRule" id="PRU01373"/>
    </source>
</evidence>
<dbReference type="GO" id="GO:0071972">
    <property type="term" value="F:peptidoglycan L,D-transpeptidase activity"/>
    <property type="evidence" value="ECO:0007669"/>
    <property type="project" value="TreeGrafter"/>
</dbReference>
<dbReference type="UniPathway" id="UPA00219"/>
<evidence type="ECO:0000259" key="10">
    <source>
        <dbReference type="PROSITE" id="PS52029"/>
    </source>
</evidence>
<dbReference type="EMBL" id="RWJF01000001">
    <property type="protein sequence ID" value="RST31477.1"/>
    <property type="molecule type" value="Genomic_DNA"/>
</dbReference>
<dbReference type="AlphaFoldDB" id="A0A429VC61"/>
<sequence>MGAHNLRLRHLVLAAALTFTPVIAAKAKSPVDLVEASTTLKPNQGVWAADVSGTEPIRVEVSLAQQLAYVYRGDRLIGVATVSTGSVGRETPTGTFPILQKEVDHRSKTYDDAPMPYMQRLTWKGVALHAGHNPGEAASHGCVRMPASFAKKLFSLTQVGDQVSIFDDIPAVPQMAMADAPQPQQQSDPTDWARMERAAAFDPYSPPPADPDPSDSGAGN</sequence>
<protein>
    <recommendedName>
        <fullName evidence="10">L,D-TPase catalytic domain-containing protein</fullName>
    </recommendedName>
</protein>
<comment type="caution">
    <text evidence="11">The sequence shown here is derived from an EMBL/GenBank/DDBJ whole genome shotgun (WGS) entry which is preliminary data.</text>
</comment>
<dbReference type="InterPro" id="IPR038063">
    <property type="entry name" value="Transpep_catalytic_dom"/>
</dbReference>
<evidence type="ECO:0000256" key="6">
    <source>
        <dbReference type="ARBA" id="ARBA00023316"/>
    </source>
</evidence>
<dbReference type="GO" id="GO:0005576">
    <property type="term" value="C:extracellular region"/>
    <property type="evidence" value="ECO:0007669"/>
    <property type="project" value="TreeGrafter"/>
</dbReference>
<accession>A0A429VC61</accession>
<evidence type="ECO:0000256" key="1">
    <source>
        <dbReference type="ARBA" id="ARBA00004752"/>
    </source>
</evidence>
<keyword evidence="6 7" id="KW-0961">Cell wall biogenesis/degradation</keyword>
<evidence type="ECO:0000256" key="8">
    <source>
        <dbReference type="SAM" id="MobiDB-lite"/>
    </source>
</evidence>
<keyword evidence="4 7" id="KW-0133">Cell shape</keyword>
<dbReference type="NCBIfam" id="NF004785">
    <property type="entry name" value="PRK06132.1-2"/>
    <property type="match status" value="1"/>
</dbReference>
<feature type="chain" id="PRO_5019065751" description="L,D-TPase catalytic domain-containing protein" evidence="9">
    <location>
        <begin position="25"/>
        <end position="220"/>
    </location>
</feature>